<evidence type="ECO:0000313" key="3">
    <source>
        <dbReference type="EMBL" id="NYI69956.1"/>
    </source>
</evidence>
<sequence>MPGGVGGAVRPIELARAAGVSTQQVRRLEDLGVLPPARRSAGGHRRYGPQHLAALRAYTALAGGMGASGAVAALVPLWRGEIAAVLERIDAGHGALHDERVALAELADALAALAADPAGAGQVPDDNSLAIGDLARRLGVRTSALRVWESAGLLSPARERGTGYRRYDPGDVRDARAVQLLRRSGYLFDAISPVIAELRRAGGTPALQATLERRREVLFERSRAMITGARHLAECLELLAADGTMAP</sequence>
<dbReference type="PANTHER" id="PTHR30204:SF93">
    <property type="entry name" value="HTH MERR-TYPE DOMAIN-CONTAINING PROTEIN"/>
    <property type="match status" value="1"/>
</dbReference>
<dbReference type="GO" id="GO:0003700">
    <property type="term" value="F:DNA-binding transcription factor activity"/>
    <property type="evidence" value="ECO:0007669"/>
    <property type="project" value="InterPro"/>
</dbReference>
<comment type="caution">
    <text evidence="3">The sequence shown here is derived from an EMBL/GenBank/DDBJ whole genome shotgun (WGS) entry which is preliminary data.</text>
</comment>
<evidence type="ECO:0000256" key="1">
    <source>
        <dbReference type="ARBA" id="ARBA00023125"/>
    </source>
</evidence>
<dbReference type="SUPFAM" id="SSF46955">
    <property type="entry name" value="Putative DNA-binding domain"/>
    <property type="match status" value="2"/>
</dbReference>
<feature type="domain" description="HTH merR-type" evidence="2">
    <location>
        <begin position="13"/>
        <end position="56"/>
    </location>
</feature>
<dbReference type="Proteomes" id="UP000527616">
    <property type="component" value="Unassembled WGS sequence"/>
</dbReference>
<dbReference type="EMBL" id="JACBZS010000001">
    <property type="protein sequence ID" value="NYI69956.1"/>
    <property type="molecule type" value="Genomic_DNA"/>
</dbReference>
<organism evidence="3 4">
    <name type="scientific">Naumannella cuiyingiana</name>
    <dbReference type="NCBI Taxonomy" id="1347891"/>
    <lineage>
        <taxon>Bacteria</taxon>
        <taxon>Bacillati</taxon>
        <taxon>Actinomycetota</taxon>
        <taxon>Actinomycetes</taxon>
        <taxon>Propionibacteriales</taxon>
        <taxon>Propionibacteriaceae</taxon>
        <taxon>Naumannella</taxon>
    </lineage>
</organism>
<keyword evidence="4" id="KW-1185">Reference proteome</keyword>
<dbReference type="SMART" id="SM00422">
    <property type="entry name" value="HTH_MERR"/>
    <property type="match status" value="2"/>
</dbReference>
<dbReference type="Gene3D" id="1.10.1660.10">
    <property type="match status" value="2"/>
</dbReference>
<dbReference type="Pfam" id="PF00376">
    <property type="entry name" value="MerR"/>
    <property type="match status" value="1"/>
</dbReference>
<feature type="domain" description="HTH merR-type" evidence="2">
    <location>
        <begin position="128"/>
        <end position="185"/>
    </location>
</feature>
<dbReference type="GO" id="GO:0003677">
    <property type="term" value="F:DNA binding"/>
    <property type="evidence" value="ECO:0007669"/>
    <property type="project" value="UniProtKB-KW"/>
</dbReference>
<dbReference type="Pfam" id="PF13411">
    <property type="entry name" value="MerR_1"/>
    <property type="match status" value="1"/>
</dbReference>
<reference evidence="3 4" key="1">
    <citation type="submission" date="2020-07" db="EMBL/GenBank/DDBJ databases">
        <title>Sequencing the genomes of 1000 actinobacteria strains.</title>
        <authorList>
            <person name="Klenk H.-P."/>
        </authorList>
    </citation>
    <scope>NUCLEOTIDE SEQUENCE [LARGE SCALE GENOMIC DNA]</scope>
    <source>
        <strain evidence="3 4">DSM 103164</strain>
    </source>
</reference>
<gene>
    <name evidence="3" type="ORF">GGQ54_000516</name>
</gene>
<evidence type="ECO:0000259" key="2">
    <source>
        <dbReference type="PROSITE" id="PS50937"/>
    </source>
</evidence>
<dbReference type="InterPro" id="IPR047057">
    <property type="entry name" value="MerR_fam"/>
</dbReference>
<dbReference type="PANTHER" id="PTHR30204">
    <property type="entry name" value="REDOX-CYCLING DRUG-SENSING TRANSCRIPTIONAL ACTIVATOR SOXR"/>
    <property type="match status" value="1"/>
</dbReference>
<dbReference type="RefSeq" id="WP_179443963.1">
    <property type="nucleotide sequence ID" value="NZ_JACBZS010000001.1"/>
</dbReference>
<name>A0A7Z0D6T8_9ACTN</name>
<dbReference type="InterPro" id="IPR009061">
    <property type="entry name" value="DNA-bd_dom_put_sf"/>
</dbReference>
<protein>
    <submittedName>
        <fullName evidence="3">DNA-binding transcriptional MerR regulator</fullName>
    </submittedName>
</protein>
<dbReference type="AlphaFoldDB" id="A0A7Z0D6T8"/>
<dbReference type="PROSITE" id="PS50937">
    <property type="entry name" value="HTH_MERR_2"/>
    <property type="match status" value="2"/>
</dbReference>
<dbReference type="InterPro" id="IPR000551">
    <property type="entry name" value="MerR-type_HTH_dom"/>
</dbReference>
<evidence type="ECO:0000313" key="4">
    <source>
        <dbReference type="Proteomes" id="UP000527616"/>
    </source>
</evidence>
<proteinExistence type="predicted"/>
<keyword evidence="1 3" id="KW-0238">DNA-binding</keyword>
<accession>A0A7Z0D6T8</accession>